<feature type="non-terminal residue" evidence="1">
    <location>
        <position position="1"/>
    </location>
</feature>
<dbReference type="EMBL" id="UINC01070286">
    <property type="protein sequence ID" value="SVC04319.1"/>
    <property type="molecule type" value="Genomic_DNA"/>
</dbReference>
<gene>
    <name evidence="1" type="ORF">METZ01_LOCUS257173</name>
</gene>
<protein>
    <submittedName>
        <fullName evidence="1">Uncharacterized protein</fullName>
    </submittedName>
</protein>
<proteinExistence type="predicted"/>
<reference evidence="1" key="1">
    <citation type="submission" date="2018-05" db="EMBL/GenBank/DDBJ databases">
        <authorList>
            <person name="Lanie J.A."/>
            <person name="Ng W.-L."/>
            <person name="Kazmierczak K.M."/>
            <person name="Andrzejewski T.M."/>
            <person name="Davidsen T.M."/>
            <person name="Wayne K.J."/>
            <person name="Tettelin H."/>
            <person name="Glass J.I."/>
            <person name="Rusch D."/>
            <person name="Podicherti R."/>
            <person name="Tsui H.-C.T."/>
            <person name="Winkler M.E."/>
        </authorList>
    </citation>
    <scope>NUCLEOTIDE SEQUENCE</scope>
</reference>
<organism evidence="1">
    <name type="scientific">marine metagenome</name>
    <dbReference type="NCBI Taxonomy" id="408172"/>
    <lineage>
        <taxon>unclassified sequences</taxon>
        <taxon>metagenomes</taxon>
        <taxon>ecological metagenomes</taxon>
    </lineage>
</organism>
<dbReference type="AlphaFoldDB" id="A0A382IY91"/>
<accession>A0A382IY91</accession>
<sequence length="22" mass="2410">ARGNGVIGVTESEKLMREHLRG</sequence>
<name>A0A382IY91_9ZZZZ</name>
<evidence type="ECO:0000313" key="1">
    <source>
        <dbReference type="EMBL" id="SVC04319.1"/>
    </source>
</evidence>